<dbReference type="AlphaFoldDB" id="A0A1I8FHL1"/>
<keyword evidence="1" id="KW-0245">EGF-like domain</keyword>
<keyword evidence="3" id="KW-0472">Membrane</keyword>
<dbReference type="Pfam" id="PF00008">
    <property type="entry name" value="EGF"/>
    <property type="match status" value="1"/>
</dbReference>
<dbReference type="PROSITE" id="PS50026">
    <property type="entry name" value="EGF_3"/>
    <property type="match status" value="1"/>
</dbReference>
<feature type="transmembrane region" description="Helical" evidence="3">
    <location>
        <begin position="286"/>
        <end position="309"/>
    </location>
</feature>
<comment type="caution">
    <text evidence="1">Lacks conserved residue(s) required for the propagation of feature annotation.</text>
</comment>
<reference evidence="6" key="1">
    <citation type="submission" date="2016-11" db="UniProtKB">
        <authorList>
            <consortium name="WormBaseParasite"/>
        </authorList>
    </citation>
    <scope>IDENTIFICATION</scope>
</reference>
<accession>A0A1I8FHL1</accession>
<organism evidence="5 6">
    <name type="scientific">Macrostomum lignano</name>
    <dbReference type="NCBI Taxonomy" id="282301"/>
    <lineage>
        <taxon>Eukaryota</taxon>
        <taxon>Metazoa</taxon>
        <taxon>Spiralia</taxon>
        <taxon>Lophotrochozoa</taxon>
        <taxon>Platyhelminthes</taxon>
        <taxon>Rhabditophora</taxon>
        <taxon>Macrostomorpha</taxon>
        <taxon>Macrostomida</taxon>
        <taxon>Macrostomidae</taxon>
        <taxon>Macrostomum</taxon>
    </lineage>
</organism>
<name>A0A1I8FHL1_9PLAT</name>
<dbReference type="CDD" id="cd00054">
    <property type="entry name" value="EGF_CA"/>
    <property type="match status" value="1"/>
</dbReference>
<feature type="region of interest" description="Disordered" evidence="2">
    <location>
        <begin position="417"/>
        <end position="437"/>
    </location>
</feature>
<dbReference type="WBParaSite" id="maker-unitig_35185-snap-gene-0.2-mRNA-1">
    <property type="protein sequence ID" value="maker-unitig_35185-snap-gene-0.2-mRNA-1"/>
    <property type="gene ID" value="maker-unitig_35185-snap-gene-0.2"/>
</dbReference>
<evidence type="ECO:0000313" key="6">
    <source>
        <dbReference type="WBParaSite" id="maker-unitig_35185-snap-gene-0.2-mRNA-1"/>
    </source>
</evidence>
<protein>
    <submittedName>
        <fullName evidence="6">EGF-like domain-containing protein</fullName>
    </submittedName>
</protein>
<dbReference type="InterPro" id="IPR000742">
    <property type="entry name" value="EGF"/>
</dbReference>
<evidence type="ECO:0000313" key="5">
    <source>
        <dbReference type="Proteomes" id="UP000095280"/>
    </source>
</evidence>
<evidence type="ECO:0000259" key="4">
    <source>
        <dbReference type="PROSITE" id="PS50026"/>
    </source>
</evidence>
<keyword evidence="3" id="KW-0812">Transmembrane</keyword>
<keyword evidence="5" id="KW-1185">Reference proteome</keyword>
<evidence type="ECO:0000256" key="1">
    <source>
        <dbReference type="PROSITE-ProRule" id="PRU00076"/>
    </source>
</evidence>
<dbReference type="Proteomes" id="UP000095280">
    <property type="component" value="Unplaced"/>
</dbReference>
<keyword evidence="3" id="KW-1133">Transmembrane helix</keyword>
<evidence type="ECO:0000256" key="2">
    <source>
        <dbReference type="SAM" id="MobiDB-lite"/>
    </source>
</evidence>
<evidence type="ECO:0000256" key="3">
    <source>
        <dbReference type="SAM" id="Phobius"/>
    </source>
</evidence>
<proteinExistence type="predicted"/>
<feature type="domain" description="EGF-like" evidence="4">
    <location>
        <begin position="197"/>
        <end position="235"/>
    </location>
</feature>
<sequence length="480" mass="51031">SWCLNCSPLTPPQLLLTPPQLLVPQLQHPLTPPQLLLLVSQLQHPLTLPLLLVSQLQHPADSTAAPGAPPQLWCLKLAAPADSTAVLLLVSQLQHPLTPPLLLVLPPQPPVYGDPNNQQRKRLGDRMCTGQPKLNTASYQCSLANCRQGSVLADIDLTITFHPNITVAATRPEVLAALNQGMAVDNATFGSSPIVEWGNPCSSGNRCSAYGTCQNSGIGTYACTCNSGFADSNPALPGTTCTQLCTSNTCSGSNRDCVQRIGSLASASAARATPALDCSQQVLSPAIIGLIVACCVLFLLALIGIVLYIKLRRRNNSSKRHEKVTTLEGDAFMMSEAAKWRAVNASIRSDRMSTFGAGGHQKARAGSSLYIRGQEGTSASPSRRAALNVAAAPAASREQRESSWQEYVAGDAGARLSQTQTGDGHRLQHPPPVTEPAGYPVSLSRAYAERFTVDYGQPVIALSTRQRAGSTFIASWPLNY</sequence>